<protein>
    <submittedName>
        <fullName evidence="2">Uncharacterized protein</fullName>
    </submittedName>
</protein>
<comment type="caution">
    <text evidence="2">The sequence shown here is derived from an EMBL/GenBank/DDBJ whole genome shotgun (WGS) entry which is preliminary data.</text>
</comment>
<feature type="non-terminal residue" evidence="2">
    <location>
        <position position="1"/>
    </location>
</feature>
<dbReference type="AlphaFoldDB" id="A0A8H8DKU4"/>
<feature type="region of interest" description="Disordered" evidence="1">
    <location>
        <begin position="110"/>
        <end position="129"/>
    </location>
</feature>
<accession>A0A8H8DKU4</accession>
<dbReference type="EMBL" id="JAEFCI010002756">
    <property type="protein sequence ID" value="KAG5462020.1"/>
    <property type="molecule type" value="Genomic_DNA"/>
</dbReference>
<keyword evidence="3" id="KW-1185">Reference proteome</keyword>
<reference evidence="2 3" key="1">
    <citation type="journal article" name="Sci. Rep.">
        <title>Genome-scale phylogenetic analyses confirm Olpidium as the closest living zoosporic fungus to the non-flagellated, terrestrial fungi.</title>
        <authorList>
            <person name="Chang Y."/>
            <person name="Rochon D."/>
            <person name="Sekimoto S."/>
            <person name="Wang Y."/>
            <person name="Chovatia M."/>
            <person name="Sandor L."/>
            <person name="Salamov A."/>
            <person name="Grigoriev I.V."/>
            <person name="Stajich J.E."/>
            <person name="Spatafora J.W."/>
        </authorList>
    </citation>
    <scope>NUCLEOTIDE SEQUENCE [LARGE SCALE GENOMIC DNA]</scope>
    <source>
        <strain evidence="2">S191</strain>
    </source>
</reference>
<dbReference type="Proteomes" id="UP000673691">
    <property type="component" value="Unassembled WGS sequence"/>
</dbReference>
<organism evidence="2 3">
    <name type="scientific">Olpidium bornovanus</name>
    <dbReference type="NCBI Taxonomy" id="278681"/>
    <lineage>
        <taxon>Eukaryota</taxon>
        <taxon>Fungi</taxon>
        <taxon>Fungi incertae sedis</taxon>
        <taxon>Olpidiomycota</taxon>
        <taxon>Olpidiomycotina</taxon>
        <taxon>Olpidiomycetes</taxon>
        <taxon>Olpidiales</taxon>
        <taxon>Olpidiaceae</taxon>
        <taxon>Olpidium</taxon>
    </lineage>
</organism>
<evidence type="ECO:0000313" key="2">
    <source>
        <dbReference type="EMBL" id="KAG5462020.1"/>
    </source>
</evidence>
<proteinExistence type="predicted"/>
<evidence type="ECO:0000256" key="1">
    <source>
        <dbReference type="SAM" id="MobiDB-lite"/>
    </source>
</evidence>
<sequence>HVPVAEEQRPVAAAVRARDELGHFAQRILRQVLVEFVQHGPGHARGSQFAERELLVATVAQAENAMRQVLDGQLRPRVGVDARPATGRRVTVHSRSAFGHFPAYFAKAGRHQPIASDEPRSPTSMTATL</sequence>
<gene>
    <name evidence="2" type="ORF">BJ554DRAFT_5702</name>
</gene>
<name>A0A8H8DKU4_9FUNG</name>
<evidence type="ECO:0000313" key="3">
    <source>
        <dbReference type="Proteomes" id="UP000673691"/>
    </source>
</evidence>